<keyword evidence="1" id="KW-1133">Transmembrane helix</keyword>
<feature type="transmembrane region" description="Helical" evidence="1">
    <location>
        <begin position="191"/>
        <end position="213"/>
    </location>
</feature>
<evidence type="ECO:0000313" key="2">
    <source>
        <dbReference type="EMBL" id="CCH69208.1"/>
    </source>
</evidence>
<dbReference type="STRING" id="1193181.BN10_140020"/>
<evidence type="ECO:0008006" key="4">
    <source>
        <dbReference type="Google" id="ProtNLM"/>
    </source>
</evidence>
<comment type="caution">
    <text evidence="2">The sequence shown here is derived from an EMBL/GenBank/DDBJ whole genome shotgun (WGS) entry which is preliminary data.</text>
</comment>
<dbReference type="HOGENOM" id="CLU_104649_0_0_11"/>
<feature type="transmembrane region" description="Helical" evidence="1">
    <location>
        <begin position="132"/>
        <end position="153"/>
    </location>
</feature>
<organism evidence="2 3">
    <name type="scientific">Phycicoccus elongatus Lp2</name>
    <dbReference type="NCBI Taxonomy" id="1193181"/>
    <lineage>
        <taxon>Bacteria</taxon>
        <taxon>Bacillati</taxon>
        <taxon>Actinomycetota</taxon>
        <taxon>Actinomycetes</taxon>
        <taxon>Micrococcales</taxon>
        <taxon>Intrasporangiaceae</taxon>
        <taxon>Phycicoccus</taxon>
    </lineage>
</organism>
<dbReference type="AlphaFoldDB" id="N0DY56"/>
<sequence>MRAERAVGATAIALVVSVIIQNVVLASGAPTYSDPMTQVLTFHSEHRGLVTLAVGLEALNVPLLLGFVTGLHGLVTRRGRSGLGGSRLAVAAAATASSGFVLYAVLWMGVVLSARDLTSPTDTLEVIWRMHAAAFGFALAALGATFAGAAWAASASGLTWGWQRVLGLFGGGLMLVAGVASGAVAEGSPVVFVGVAGFGIWVVWLVAIGLRLLRTRPAHRSGQATVLSGVA</sequence>
<feature type="transmembrane region" description="Helical" evidence="1">
    <location>
        <begin position="165"/>
        <end position="185"/>
    </location>
</feature>
<dbReference type="OrthoDB" id="3784536at2"/>
<evidence type="ECO:0000256" key="1">
    <source>
        <dbReference type="SAM" id="Phobius"/>
    </source>
</evidence>
<keyword evidence="3" id="KW-1185">Reference proteome</keyword>
<feature type="transmembrane region" description="Helical" evidence="1">
    <location>
        <begin position="88"/>
        <end position="112"/>
    </location>
</feature>
<keyword evidence="1" id="KW-0472">Membrane</keyword>
<dbReference type="Proteomes" id="UP000013167">
    <property type="component" value="Unassembled WGS sequence"/>
</dbReference>
<protein>
    <recommendedName>
        <fullName evidence="4">DUF4386 family protein</fullName>
    </recommendedName>
</protein>
<dbReference type="eggNOG" id="ENOG5030A02">
    <property type="taxonomic scope" value="Bacteria"/>
</dbReference>
<feature type="transmembrane region" description="Helical" evidence="1">
    <location>
        <begin position="50"/>
        <end position="76"/>
    </location>
</feature>
<reference evidence="2 3" key="1">
    <citation type="journal article" date="2013" name="ISME J.">
        <title>A metabolic model for members of the genus Tetrasphaera involved in enhanced biological phosphorus removal.</title>
        <authorList>
            <person name="Kristiansen R."/>
            <person name="Nguyen H.T.T."/>
            <person name="Saunders A.M."/>
            <person name="Nielsen J.L."/>
            <person name="Wimmer R."/>
            <person name="Le V.Q."/>
            <person name="McIlroy S.J."/>
            <person name="Petrovski S."/>
            <person name="Seviour R.J."/>
            <person name="Calteau A."/>
            <person name="Nielsen K.L."/>
            <person name="Nielsen P.H."/>
        </authorList>
    </citation>
    <scope>NUCLEOTIDE SEQUENCE [LARGE SCALE GENOMIC DNA]</scope>
    <source>
        <strain evidence="2 3">Lp2</strain>
    </source>
</reference>
<gene>
    <name evidence="2" type="ORF">BN10_140020</name>
</gene>
<name>N0DY56_9MICO</name>
<proteinExistence type="predicted"/>
<dbReference type="EMBL" id="CAIZ01000046">
    <property type="protein sequence ID" value="CCH69208.1"/>
    <property type="molecule type" value="Genomic_DNA"/>
</dbReference>
<dbReference type="RefSeq" id="WP_010849366.1">
    <property type="nucleotide sequence ID" value="NZ_HF570956.1"/>
</dbReference>
<evidence type="ECO:0000313" key="3">
    <source>
        <dbReference type="Proteomes" id="UP000013167"/>
    </source>
</evidence>
<accession>N0DY56</accession>
<keyword evidence="1" id="KW-0812">Transmembrane</keyword>